<feature type="transmembrane region" description="Helical" evidence="2">
    <location>
        <begin position="160"/>
        <end position="177"/>
    </location>
</feature>
<evidence type="ECO:0000313" key="3">
    <source>
        <dbReference type="EMBL" id="ORY30915.1"/>
    </source>
</evidence>
<dbReference type="Proteomes" id="UP000193642">
    <property type="component" value="Unassembled WGS sequence"/>
</dbReference>
<protein>
    <submittedName>
        <fullName evidence="3">Uncharacterized protein</fullName>
    </submittedName>
</protein>
<organism evidence="3 4">
    <name type="scientific">Rhizoclosmatium globosum</name>
    <dbReference type="NCBI Taxonomy" id="329046"/>
    <lineage>
        <taxon>Eukaryota</taxon>
        <taxon>Fungi</taxon>
        <taxon>Fungi incertae sedis</taxon>
        <taxon>Chytridiomycota</taxon>
        <taxon>Chytridiomycota incertae sedis</taxon>
        <taxon>Chytridiomycetes</taxon>
        <taxon>Chytridiales</taxon>
        <taxon>Chytriomycetaceae</taxon>
        <taxon>Rhizoclosmatium</taxon>
    </lineage>
</organism>
<feature type="transmembrane region" description="Helical" evidence="2">
    <location>
        <begin position="134"/>
        <end position="154"/>
    </location>
</feature>
<dbReference type="AlphaFoldDB" id="A0A1Y2BA05"/>
<keyword evidence="2" id="KW-0812">Transmembrane</keyword>
<accession>A0A1Y2BA05</accession>
<evidence type="ECO:0000313" key="4">
    <source>
        <dbReference type="Proteomes" id="UP000193642"/>
    </source>
</evidence>
<keyword evidence="2" id="KW-0472">Membrane</keyword>
<dbReference type="OrthoDB" id="2157378at2759"/>
<keyword evidence="2" id="KW-1133">Transmembrane helix</keyword>
<sequence length="251" mass="28059">MIQFQINTTTRSAPHQPPQATINPPPFEAVEQIELREPQAAAAIDIDNLNSTSLQAQVEPPPDYDGPIPIGANLLAVVKIDFESKPTFFSPQRPARLEDKIPNLTYLNRINELNDKLNTEESLKSMEYFKRFRWIGLGILVLCLIVSFSLFMAIGGTSGAYAFIIMLIPGMYGLSLSTDVKYIGIVQEFAKKWTQEDDGQGVNLFYDVKKIQGDSKDFGRINIQLLVFERLGVMGDAVRNVMGENLPEYAV</sequence>
<proteinExistence type="predicted"/>
<gene>
    <name evidence="3" type="ORF">BCR33DRAFT_772032</name>
</gene>
<comment type="caution">
    <text evidence="3">The sequence shown here is derived from an EMBL/GenBank/DDBJ whole genome shotgun (WGS) entry which is preliminary data.</text>
</comment>
<evidence type="ECO:0000256" key="2">
    <source>
        <dbReference type="SAM" id="Phobius"/>
    </source>
</evidence>
<reference evidence="3 4" key="1">
    <citation type="submission" date="2016-07" db="EMBL/GenBank/DDBJ databases">
        <title>Pervasive Adenine N6-methylation of Active Genes in Fungi.</title>
        <authorList>
            <consortium name="DOE Joint Genome Institute"/>
            <person name="Mondo S.J."/>
            <person name="Dannebaum R.O."/>
            <person name="Kuo R.C."/>
            <person name="Labutti K."/>
            <person name="Haridas S."/>
            <person name="Kuo A."/>
            <person name="Salamov A."/>
            <person name="Ahrendt S.R."/>
            <person name="Lipzen A."/>
            <person name="Sullivan W."/>
            <person name="Andreopoulos W.B."/>
            <person name="Clum A."/>
            <person name="Lindquist E."/>
            <person name="Daum C."/>
            <person name="Ramamoorthy G.K."/>
            <person name="Gryganskyi A."/>
            <person name="Culley D."/>
            <person name="Magnuson J.K."/>
            <person name="James T.Y."/>
            <person name="O'Malley M.A."/>
            <person name="Stajich J.E."/>
            <person name="Spatafora J.W."/>
            <person name="Visel A."/>
            <person name="Grigoriev I.V."/>
        </authorList>
    </citation>
    <scope>NUCLEOTIDE SEQUENCE [LARGE SCALE GENOMIC DNA]</scope>
    <source>
        <strain evidence="3 4">JEL800</strain>
    </source>
</reference>
<name>A0A1Y2BA05_9FUNG</name>
<evidence type="ECO:0000256" key="1">
    <source>
        <dbReference type="SAM" id="MobiDB-lite"/>
    </source>
</evidence>
<feature type="region of interest" description="Disordered" evidence="1">
    <location>
        <begin position="1"/>
        <end position="20"/>
    </location>
</feature>
<keyword evidence="4" id="KW-1185">Reference proteome</keyword>
<dbReference type="EMBL" id="MCGO01000080">
    <property type="protein sequence ID" value="ORY30915.1"/>
    <property type="molecule type" value="Genomic_DNA"/>
</dbReference>